<feature type="region of interest" description="Disordered" evidence="8">
    <location>
        <begin position="1"/>
        <end position="20"/>
    </location>
</feature>
<dbReference type="AlphaFoldDB" id="A0A5B0SI22"/>
<organism evidence="11 12">
    <name type="scientific">Puccinia graminis f. sp. tritici</name>
    <dbReference type="NCBI Taxonomy" id="56615"/>
    <lineage>
        <taxon>Eukaryota</taxon>
        <taxon>Fungi</taxon>
        <taxon>Dikarya</taxon>
        <taxon>Basidiomycota</taxon>
        <taxon>Pucciniomycotina</taxon>
        <taxon>Pucciniomycetes</taxon>
        <taxon>Pucciniales</taxon>
        <taxon>Pucciniaceae</taxon>
        <taxon>Puccinia</taxon>
    </lineage>
</organism>
<keyword evidence="5" id="KW-0862">Zinc</keyword>
<evidence type="ECO:0000256" key="2">
    <source>
        <dbReference type="ARBA" id="ARBA00022723"/>
    </source>
</evidence>
<dbReference type="PANTHER" id="PTHR40626">
    <property type="entry name" value="MIP31509P"/>
    <property type="match status" value="1"/>
</dbReference>
<dbReference type="GO" id="GO:0000981">
    <property type="term" value="F:DNA-binding transcription factor activity, RNA polymerase II-specific"/>
    <property type="evidence" value="ECO:0007669"/>
    <property type="project" value="InterPro"/>
</dbReference>
<evidence type="ECO:0000259" key="9">
    <source>
        <dbReference type="PROSITE" id="PS50157"/>
    </source>
</evidence>
<evidence type="ECO:0000256" key="4">
    <source>
        <dbReference type="ARBA" id="ARBA00022771"/>
    </source>
</evidence>
<feature type="region of interest" description="Disordered" evidence="8">
    <location>
        <begin position="550"/>
        <end position="572"/>
    </location>
</feature>
<evidence type="ECO:0000313" key="12">
    <source>
        <dbReference type="Proteomes" id="UP000325313"/>
    </source>
</evidence>
<dbReference type="Gene3D" id="3.30.160.60">
    <property type="entry name" value="Classic Zinc Finger"/>
    <property type="match status" value="2"/>
</dbReference>
<dbReference type="Proteomes" id="UP000325313">
    <property type="component" value="Unassembled WGS sequence"/>
</dbReference>
<dbReference type="PROSITE" id="PS50157">
    <property type="entry name" value="ZINC_FINGER_C2H2_2"/>
    <property type="match status" value="1"/>
</dbReference>
<dbReference type="InterPro" id="IPR036236">
    <property type="entry name" value="Znf_C2H2_sf"/>
</dbReference>
<dbReference type="InterPro" id="IPR013087">
    <property type="entry name" value="Znf_C2H2_type"/>
</dbReference>
<evidence type="ECO:0000313" key="10">
    <source>
        <dbReference type="EMBL" id="KAA1070001.1"/>
    </source>
</evidence>
<keyword evidence="3" id="KW-0677">Repeat</keyword>
<keyword evidence="4 7" id="KW-0863">Zinc-finger</keyword>
<gene>
    <name evidence="10" type="ORF">PGTUg99_001602</name>
    <name evidence="11" type="ORF">PGTUg99_016312</name>
</gene>
<dbReference type="PANTHER" id="PTHR40626:SF11">
    <property type="entry name" value="ZINC FINGER PROTEIN YPR022C"/>
    <property type="match status" value="1"/>
</dbReference>
<dbReference type="SUPFAM" id="SSF57667">
    <property type="entry name" value="beta-beta-alpha zinc fingers"/>
    <property type="match status" value="1"/>
</dbReference>
<dbReference type="EMBL" id="VDEP01000008">
    <property type="protein sequence ID" value="KAA1137457.1"/>
    <property type="molecule type" value="Genomic_DNA"/>
</dbReference>
<feature type="domain" description="C2H2-type" evidence="9">
    <location>
        <begin position="195"/>
        <end position="225"/>
    </location>
</feature>
<keyword evidence="6" id="KW-0539">Nucleus</keyword>
<accession>A0A5B0SI22</accession>
<sequence length="572" mass="62936">MSFHLHPGPAPVTTGQPSSYNSRVANHAEIAASLWGHFHTDLSTIYPSTPSAPIHLPSHSYERSTISHLPANGLSDSFGSLDFPSNVPSLWGYQTLLGFTPGSLSQLNPYSGSTYVQVASSSPSQATTPYAEVDQSYDERFPPTSTLASAIHPETSTPSQPIPYYHVPSPSLLNQNIGYPAFDQSNRNSPAFKMFKCTLDPSCEMEFTRAEHLARHERKHTKEKPFKCHCSKSFSRLDNWRQHKVSVHKEDAQQNTLTEERLVQVHKNMQRQNNIRKAATMAAQRQDRLERCPSMTESSESTYSPAPSSFSGSSLRRPSSTGYRYQSQPSPIPTKTPDKALWTQFGTPPFRTHQGLVPNSSAPLEINGNANVHQLISPDLRTDYGTPLETVQRDANADSSDEFHRLSAQCPPRLINYNQISRAPLSSLWSTSQQSSSIPSNFAHSSSSDEGAKAPNEIIAQKVTRPTDHGAGLLFKMNDGVLSHHLQFLSTLTHEQSAIVTPRKFTGSPTGHGGQGFVENQRAYSGYLVVGQNTPEFGASPSRKRALATDDGLELGSIGHENEQTSAKKMRI</sequence>
<name>A0A5B0SI22_PUCGR</name>
<keyword evidence="2" id="KW-0479">Metal-binding</keyword>
<evidence type="ECO:0000256" key="8">
    <source>
        <dbReference type="SAM" id="MobiDB-lite"/>
    </source>
</evidence>
<comment type="caution">
    <text evidence="11">The sequence shown here is derived from an EMBL/GenBank/DDBJ whole genome shotgun (WGS) entry which is preliminary data.</text>
</comment>
<feature type="region of interest" description="Disordered" evidence="8">
    <location>
        <begin position="279"/>
        <end position="338"/>
    </location>
</feature>
<evidence type="ECO:0000313" key="11">
    <source>
        <dbReference type="EMBL" id="KAA1137457.1"/>
    </source>
</evidence>
<dbReference type="GO" id="GO:0000785">
    <property type="term" value="C:chromatin"/>
    <property type="evidence" value="ECO:0007669"/>
    <property type="project" value="TreeGrafter"/>
</dbReference>
<dbReference type="InterPro" id="IPR051059">
    <property type="entry name" value="VerF-like"/>
</dbReference>
<evidence type="ECO:0000256" key="1">
    <source>
        <dbReference type="ARBA" id="ARBA00004123"/>
    </source>
</evidence>
<comment type="subcellular location">
    <subcellularLocation>
        <location evidence="1">Nucleus</location>
    </subcellularLocation>
</comment>
<evidence type="ECO:0000256" key="7">
    <source>
        <dbReference type="PROSITE-ProRule" id="PRU00042"/>
    </source>
</evidence>
<evidence type="ECO:0000256" key="3">
    <source>
        <dbReference type="ARBA" id="ARBA00022737"/>
    </source>
</evidence>
<dbReference type="EMBL" id="VDEP01000488">
    <property type="protein sequence ID" value="KAA1070001.1"/>
    <property type="molecule type" value="Genomic_DNA"/>
</dbReference>
<dbReference type="GO" id="GO:0005634">
    <property type="term" value="C:nucleus"/>
    <property type="evidence" value="ECO:0007669"/>
    <property type="project" value="UniProtKB-SubCell"/>
</dbReference>
<proteinExistence type="predicted"/>
<protein>
    <recommendedName>
        <fullName evidence="9">C2H2-type domain-containing protein</fullName>
    </recommendedName>
</protein>
<feature type="compositionally biased region" description="Low complexity" evidence="8">
    <location>
        <begin position="298"/>
        <end position="320"/>
    </location>
</feature>
<dbReference type="GO" id="GO:0008270">
    <property type="term" value="F:zinc ion binding"/>
    <property type="evidence" value="ECO:0007669"/>
    <property type="project" value="UniProtKB-KW"/>
</dbReference>
<dbReference type="GO" id="GO:0000978">
    <property type="term" value="F:RNA polymerase II cis-regulatory region sequence-specific DNA binding"/>
    <property type="evidence" value="ECO:0007669"/>
    <property type="project" value="InterPro"/>
</dbReference>
<evidence type="ECO:0000256" key="5">
    <source>
        <dbReference type="ARBA" id="ARBA00022833"/>
    </source>
</evidence>
<evidence type="ECO:0000256" key="6">
    <source>
        <dbReference type="ARBA" id="ARBA00023242"/>
    </source>
</evidence>
<reference evidence="11 12" key="1">
    <citation type="submission" date="2019-05" db="EMBL/GenBank/DDBJ databases">
        <title>Emergence of the Ug99 lineage of the wheat stem rust pathogen through somatic hybridization.</title>
        <authorList>
            <person name="Li F."/>
            <person name="Upadhyaya N.M."/>
            <person name="Sperschneider J."/>
            <person name="Matny O."/>
            <person name="Nguyen-Phuc H."/>
            <person name="Mago R."/>
            <person name="Raley C."/>
            <person name="Miller M.E."/>
            <person name="Silverstein K.A.T."/>
            <person name="Henningsen E."/>
            <person name="Hirsch C.D."/>
            <person name="Visser B."/>
            <person name="Pretorius Z.A."/>
            <person name="Steffenson B.J."/>
            <person name="Schwessinger B."/>
            <person name="Dodds P.N."/>
            <person name="Figueroa M."/>
        </authorList>
    </citation>
    <scope>NUCLEOTIDE SEQUENCE [LARGE SCALE GENOMIC DNA]</scope>
    <source>
        <strain evidence="11 12">Ug99</strain>
    </source>
</reference>